<dbReference type="InterPro" id="IPR002013">
    <property type="entry name" value="SAC_dom"/>
</dbReference>
<sequence>MDTISSSTFREDDTDTASKEVPASTPPVPSESPSETNSPRVHFATPYTVQKDSSSNTISLNTDEHAFSSRSSTDSSRDVSGTSTPTGDFTSPTSSVAKAVASKLSFWNRIPRRNSLFPASSEKEDDATSTKPVAETTEPVLKVDQMMQEEPRQVLEDILSNTAPPPETTEEKHTELETKIVRECIREFVKGGMYFAYHFDITRSLQRKQEQVAKAKKHDALLADLNALPKSEREKRVSQAEDKVDPLVEPNLTLPLWRRVDKQFWWNEWLSKPLIDAGILVYLIDRSDSRKLHSYILPIMQGYCQVAEFVMPEEELSHDAELAVDYVLISRRSRDRAGLRYQRRGVDDDAHVANFVETETIMRVKREGIVNVFSYIQIRGSIPLFWNQAGYGLKPPPVISSERTHQQHLDAIRRHFQRTIPRYGPHSVINLAEHHGKEGAITQAYREYMRELNDKDAQYNEYDFHTETRGMKYENISKLIDAMEKTFDHHGYLWISNGTLMSEQKGVFRVNCIDCLDRTNVVQSAFARYILNKQLGAVALLNQADGKTETDAIFNDVWANNGDAISRAYAGTSALKGDFTRTGKRDLSGLLNDGVNSLARMYTSTFSDWFSQAVIDFMLGNRTISVFSEFLLKLQSTDPSDLIRLSKIRAEAVATSVSRCLSEGERLLAGWTLFAPEDLNTKIGDKFEEKVFLLTADAIYIVSYDYTLEKVKKYTRVPLGDIIEIRKGAYILSPLEETSRNPEQNAGFIVTWLNKDQVTRVTSYSLRNSVDSGSSSTPPSPTVARIPASPRTATTPSLETPPTAITSSGTSSSTPSSALTNTPPSTAAAKVAASITRSRLSMTLSRRNTSSLSNILTNVSANAGADKTFAAFKMLPIDPARVRRVSSSGNGTGEYADATEELTGASTCKEAVDLVVDAILNAAQDKGAVRKGFVKEEDVVSLAEAQRMTTMYAKMEYGVKRLLWLGG</sequence>
<dbReference type="Proteomes" id="UP001465976">
    <property type="component" value="Unassembled WGS sequence"/>
</dbReference>
<dbReference type="EMBL" id="JBAHYK010002354">
    <property type="protein sequence ID" value="KAL0565241.1"/>
    <property type="molecule type" value="Genomic_DNA"/>
</dbReference>
<dbReference type="PANTHER" id="PTHR45662">
    <property type="entry name" value="PHOSPHATIDYLINOSITIDE PHOSPHATASE SAC1"/>
    <property type="match status" value="1"/>
</dbReference>
<gene>
    <name evidence="4" type="ORF">V5O48_016787</name>
</gene>
<feature type="region of interest" description="Disordered" evidence="1">
    <location>
        <begin position="117"/>
        <end position="136"/>
    </location>
</feature>
<dbReference type="InterPro" id="IPR022158">
    <property type="entry name" value="Inositol_phosphatase"/>
</dbReference>
<feature type="domain" description="HSac2" evidence="3">
    <location>
        <begin position="643"/>
        <end position="806"/>
    </location>
</feature>
<evidence type="ECO:0000259" key="3">
    <source>
        <dbReference type="PROSITE" id="PS51791"/>
    </source>
</evidence>
<evidence type="ECO:0000259" key="2">
    <source>
        <dbReference type="PROSITE" id="PS50275"/>
    </source>
</evidence>
<dbReference type="PROSITE" id="PS51791">
    <property type="entry name" value="HSAC2"/>
    <property type="match status" value="1"/>
</dbReference>
<comment type="caution">
    <text evidence="4">The sequence shown here is derived from an EMBL/GenBank/DDBJ whole genome shotgun (WGS) entry which is preliminary data.</text>
</comment>
<evidence type="ECO:0000313" key="5">
    <source>
        <dbReference type="Proteomes" id="UP001465976"/>
    </source>
</evidence>
<keyword evidence="5" id="KW-1185">Reference proteome</keyword>
<feature type="domain" description="SAC" evidence="2">
    <location>
        <begin position="191"/>
        <end position="571"/>
    </location>
</feature>
<dbReference type="InterPro" id="IPR034753">
    <property type="entry name" value="hSac2"/>
</dbReference>
<feature type="compositionally biased region" description="Polar residues" evidence="1">
    <location>
        <begin position="47"/>
        <end position="61"/>
    </location>
</feature>
<protein>
    <submittedName>
        <fullName evidence="4">Uncharacterized protein</fullName>
    </submittedName>
</protein>
<evidence type="ECO:0000256" key="1">
    <source>
        <dbReference type="SAM" id="MobiDB-lite"/>
    </source>
</evidence>
<feature type="compositionally biased region" description="Low complexity" evidence="1">
    <location>
        <begin position="68"/>
        <end position="84"/>
    </location>
</feature>
<feature type="region of interest" description="Disordered" evidence="1">
    <location>
        <begin position="1"/>
        <end position="94"/>
    </location>
</feature>
<dbReference type="Pfam" id="PF02383">
    <property type="entry name" value="Syja_N"/>
    <property type="match status" value="1"/>
</dbReference>
<dbReference type="PANTHER" id="PTHR45662:SF7">
    <property type="entry name" value="SACI DOMAIN PROTEIN (AFU_ORTHOLOGUE AFUA_1G15890)"/>
    <property type="match status" value="1"/>
</dbReference>
<accession>A0ABR3EQR2</accession>
<feature type="compositionally biased region" description="Low complexity" evidence="1">
    <location>
        <begin position="800"/>
        <end position="827"/>
    </location>
</feature>
<organism evidence="4 5">
    <name type="scientific">Marasmius crinis-equi</name>
    <dbReference type="NCBI Taxonomy" id="585013"/>
    <lineage>
        <taxon>Eukaryota</taxon>
        <taxon>Fungi</taxon>
        <taxon>Dikarya</taxon>
        <taxon>Basidiomycota</taxon>
        <taxon>Agaricomycotina</taxon>
        <taxon>Agaricomycetes</taxon>
        <taxon>Agaricomycetidae</taxon>
        <taxon>Agaricales</taxon>
        <taxon>Marasmiineae</taxon>
        <taxon>Marasmiaceae</taxon>
        <taxon>Marasmius</taxon>
    </lineage>
</organism>
<name>A0ABR3EQR2_9AGAR</name>
<dbReference type="Pfam" id="PF12456">
    <property type="entry name" value="hSac2"/>
    <property type="match status" value="1"/>
</dbReference>
<feature type="region of interest" description="Disordered" evidence="1">
    <location>
        <begin position="767"/>
        <end position="827"/>
    </location>
</feature>
<proteinExistence type="predicted"/>
<reference evidence="4 5" key="1">
    <citation type="submission" date="2024-02" db="EMBL/GenBank/DDBJ databases">
        <title>A draft genome for the cacao thread blight pathogen Marasmius crinis-equi.</title>
        <authorList>
            <person name="Cohen S.P."/>
            <person name="Baruah I.K."/>
            <person name="Amoako-Attah I."/>
            <person name="Bukari Y."/>
            <person name="Meinhardt L.W."/>
            <person name="Bailey B.A."/>
        </authorList>
    </citation>
    <scope>NUCLEOTIDE SEQUENCE [LARGE SCALE GENOMIC DNA]</scope>
    <source>
        <strain evidence="4 5">GH-76</strain>
    </source>
</reference>
<evidence type="ECO:0000313" key="4">
    <source>
        <dbReference type="EMBL" id="KAL0565241.1"/>
    </source>
</evidence>
<dbReference type="PROSITE" id="PS50275">
    <property type="entry name" value="SAC"/>
    <property type="match status" value="1"/>
</dbReference>